<feature type="transmembrane region" description="Helical" evidence="8">
    <location>
        <begin position="21"/>
        <end position="45"/>
    </location>
</feature>
<organism evidence="10 11">
    <name type="scientific">Denitrificimonas halotolerans</name>
    <dbReference type="NCBI Taxonomy" id="3098930"/>
    <lineage>
        <taxon>Bacteria</taxon>
        <taxon>Pseudomonadati</taxon>
        <taxon>Pseudomonadota</taxon>
        <taxon>Gammaproteobacteria</taxon>
        <taxon>Pseudomonadales</taxon>
        <taxon>Pseudomonadaceae</taxon>
        <taxon>Denitrificimonas</taxon>
    </lineage>
</organism>
<accession>A0ABU5GRQ0</accession>
<dbReference type="PANTHER" id="PTHR30329:SF18">
    <property type="entry name" value="MOTILITY PROTEIN B"/>
    <property type="match status" value="1"/>
</dbReference>
<evidence type="ECO:0000256" key="4">
    <source>
        <dbReference type="ARBA" id="ARBA00022692"/>
    </source>
</evidence>
<dbReference type="Proteomes" id="UP001294570">
    <property type="component" value="Unassembled WGS sequence"/>
</dbReference>
<dbReference type="PANTHER" id="PTHR30329">
    <property type="entry name" value="STATOR ELEMENT OF FLAGELLAR MOTOR COMPLEX"/>
    <property type="match status" value="1"/>
</dbReference>
<dbReference type="Pfam" id="PF13677">
    <property type="entry name" value="MotB_plug"/>
    <property type="match status" value="1"/>
</dbReference>
<evidence type="ECO:0000259" key="9">
    <source>
        <dbReference type="PROSITE" id="PS51123"/>
    </source>
</evidence>
<evidence type="ECO:0000313" key="10">
    <source>
        <dbReference type="EMBL" id="MDY7219668.1"/>
    </source>
</evidence>
<keyword evidence="6 7" id="KW-0472">Membrane</keyword>
<keyword evidence="10" id="KW-0966">Cell projection</keyword>
<dbReference type="EMBL" id="JAXIVU010000011">
    <property type="protein sequence ID" value="MDY7219668.1"/>
    <property type="molecule type" value="Genomic_DNA"/>
</dbReference>
<reference evidence="10 11" key="1">
    <citation type="submission" date="2023-12" db="EMBL/GenBank/DDBJ databases">
        <title>Denitrificimonas halotolerans sp. nov.,a novel species isolated from landfill leachate.</title>
        <authorList>
            <person name="Wang S."/>
        </authorList>
    </citation>
    <scope>NUCLEOTIDE SEQUENCE [LARGE SCALE GENOMIC DNA]</scope>
    <source>
        <strain evidence="10 11">JX-1</strain>
    </source>
</reference>
<keyword evidence="10" id="KW-0969">Cilium</keyword>
<comment type="subcellular location">
    <subcellularLocation>
        <location evidence="1">Cell membrane</location>
        <topology evidence="1">Single-pass membrane protein</topology>
    </subcellularLocation>
</comment>
<dbReference type="CDD" id="cd07185">
    <property type="entry name" value="OmpA_C-like"/>
    <property type="match status" value="1"/>
</dbReference>
<feature type="domain" description="OmpA-like" evidence="9">
    <location>
        <begin position="146"/>
        <end position="266"/>
    </location>
</feature>
<evidence type="ECO:0000256" key="8">
    <source>
        <dbReference type="SAM" id="Phobius"/>
    </source>
</evidence>
<dbReference type="InterPro" id="IPR036737">
    <property type="entry name" value="OmpA-like_sf"/>
</dbReference>
<sequence>MSQDRRPIIIRRKKVVKGHHGGSWKIAFADFMTALMALFLVMWVLSSSSKEQKASVGEYFRTPLVTALAGGNKNAASSSAIPGGGADPIHAEGERIRIEIPVPVRADDSQKSLRRLRNQIKRVVENDPELRELSPQVRLEITNDGLRIQLVDTEHRPMFAVGSEQIAPYMRDLLRTIAPLLNELPNELEITGHTDSLAYAGGYHSYSNWELAVGRANASRRELAAAGFDQGKLLRVSGMADRMPLNPDNPMDPINRRITLTVLYEETADSIRSPKLLKREGQAEHELPSVVEAVTAEVQGEISGAPEQIQSQD</sequence>
<keyword evidence="4 8" id="KW-0812">Transmembrane</keyword>
<keyword evidence="5 8" id="KW-1133">Transmembrane helix</keyword>
<dbReference type="Pfam" id="PF00691">
    <property type="entry name" value="OmpA"/>
    <property type="match status" value="1"/>
</dbReference>
<dbReference type="NCBIfam" id="NF006548">
    <property type="entry name" value="PRK09041.1"/>
    <property type="match status" value="1"/>
</dbReference>
<name>A0ABU5GRQ0_9GAMM</name>
<comment type="similarity">
    <text evidence="2">Belongs to the MotB family.</text>
</comment>
<evidence type="ECO:0000256" key="6">
    <source>
        <dbReference type="ARBA" id="ARBA00023136"/>
    </source>
</evidence>
<dbReference type="SUPFAM" id="SSF103088">
    <property type="entry name" value="OmpA-like"/>
    <property type="match status" value="1"/>
</dbReference>
<dbReference type="InterPro" id="IPR025713">
    <property type="entry name" value="MotB-like_N_dom"/>
</dbReference>
<dbReference type="RefSeq" id="WP_321553758.1">
    <property type="nucleotide sequence ID" value="NZ_JAXIVU010000011.1"/>
</dbReference>
<keyword evidence="10" id="KW-0282">Flagellum</keyword>
<dbReference type="InterPro" id="IPR050330">
    <property type="entry name" value="Bact_OuterMem_StrucFunc"/>
</dbReference>
<evidence type="ECO:0000256" key="7">
    <source>
        <dbReference type="PROSITE-ProRule" id="PRU00473"/>
    </source>
</evidence>
<evidence type="ECO:0000256" key="3">
    <source>
        <dbReference type="ARBA" id="ARBA00022475"/>
    </source>
</evidence>
<evidence type="ECO:0000313" key="11">
    <source>
        <dbReference type="Proteomes" id="UP001294570"/>
    </source>
</evidence>
<dbReference type="Gene3D" id="3.30.1330.60">
    <property type="entry name" value="OmpA-like domain"/>
    <property type="match status" value="1"/>
</dbReference>
<dbReference type="InterPro" id="IPR006665">
    <property type="entry name" value="OmpA-like"/>
</dbReference>
<comment type="caution">
    <text evidence="10">The sequence shown here is derived from an EMBL/GenBank/DDBJ whole genome shotgun (WGS) entry which is preliminary data.</text>
</comment>
<evidence type="ECO:0000256" key="1">
    <source>
        <dbReference type="ARBA" id="ARBA00004162"/>
    </source>
</evidence>
<evidence type="ECO:0000256" key="2">
    <source>
        <dbReference type="ARBA" id="ARBA00008914"/>
    </source>
</evidence>
<keyword evidence="11" id="KW-1185">Reference proteome</keyword>
<proteinExistence type="inferred from homology"/>
<keyword evidence="3" id="KW-1003">Cell membrane</keyword>
<gene>
    <name evidence="10" type="primary">motB</name>
    <name evidence="10" type="ORF">TOI97_08845</name>
</gene>
<evidence type="ECO:0000256" key="5">
    <source>
        <dbReference type="ARBA" id="ARBA00022989"/>
    </source>
</evidence>
<protein>
    <submittedName>
        <fullName evidence="10">Flagellar motor protein MotB</fullName>
    </submittedName>
</protein>
<dbReference type="PROSITE" id="PS51123">
    <property type="entry name" value="OMPA_2"/>
    <property type="match status" value="1"/>
</dbReference>